<comment type="caution">
    <text evidence="1">The sequence shown here is derived from an EMBL/GenBank/DDBJ whole genome shotgun (WGS) entry which is preliminary data.</text>
</comment>
<dbReference type="AlphaFoldDB" id="A0AAN9Q4H3"/>
<dbReference type="EMBL" id="JAYMYQ010000007">
    <property type="protein sequence ID" value="KAK7320989.1"/>
    <property type="molecule type" value="Genomic_DNA"/>
</dbReference>
<reference evidence="1 2" key="1">
    <citation type="submission" date="2024-01" db="EMBL/GenBank/DDBJ databases">
        <title>The genomes of 5 underutilized Papilionoideae crops provide insights into root nodulation and disease resistanc.</title>
        <authorList>
            <person name="Jiang F."/>
        </authorList>
    </citation>
    <scope>NUCLEOTIDE SEQUENCE [LARGE SCALE GENOMIC DNA]</scope>
    <source>
        <strain evidence="1">LVBAO_FW01</strain>
        <tissue evidence="1">Leaves</tissue>
    </source>
</reference>
<evidence type="ECO:0000313" key="2">
    <source>
        <dbReference type="Proteomes" id="UP001367508"/>
    </source>
</evidence>
<organism evidence="1 2">
    <name type="scientific">Canavalia gladiata</name>
    <name type="common">Sword bean</name>
    <name type="synonym">Dolichos gladiatus</name>
    <dbReference type="NCBI Taxonomy" id="3824"/>
    <lineage>
        <taxon>Eukaryota</taxon>
        <taxon>Viridiplantae</taxon>
        <taxon>Streptophyta</taxon>
        <taxon>Embryophyta</taxon>
        <taxon>Tracheophyta</taxon>
        <taxon>Spermatophyta</taxon>
        <taxon>Magnoliopsida</taxon>
        <taxon>eudicotyledons</taxon>
        <taxon>Gunneridae</taxon>
        <taxon>Pentapetalae</taxon>
        <taxon>rosids</taxon>
        <taxon>fabids</taxon>
        <taxon>Fabales</taxon>
        <taxon>Fabaceae</taxon>
        <taxon>Papilionoideae</taxon>
        <taxon>50 kb inversion clade</taxon>
        <taxon>NPAAA clade</taxon>
        <taxon>indigoferoid/millettioid clade</taxon>
        <taxon>Phaseoleae</taxon>
        <taxon>Canavalia</taxon>
    </lineage>
</organism>
<gene>
    <name evidence="1" type="ORF">VNO77_31007</name>
</gene>
<evidence type="ECO:0000313" key="1">
    <source>
        <dbReference type="EMBL" id="KAK7320989.1"/>
    </source>
</evidence>
<keyword evidence="2" id="KW-1185">Reference proteome</keyword>
<sequence length="191" mass="21599">MELPKGIVVIHQRKKLELWEMSHLPVVFLKGKGKTPQIGFEARVPRFANKRRRPSSPKVGIYVPCSSLPNTLDAPRMMGEGLSSLISKLDSSLLMSLQLPCKETMTHSLWSIRRNSRLLVLDNKYKGRVPKASCTCYIGTRLCDVAPRLHAYGHTSSYVSQPYAFKSGVYFSDLHDHSLGFCLRVTRGFYL</sequence>
<accession>A0AAN9Q4H3</accession>
<dbReference type="Proteomes" id="UP001367508">
    <property type="component" value="Unassembled WGS sequence"/>
</dbReference>
<name>A0AAN9Q4H3_CANGL</name>
<proteinExistence type="predicted"/>
<protein>
    <submittedName>
        <fullName evidence="1">Uncharacterized protein</fullName>
    </submittedName>
</protein>